<evidence type="ECO:0000313" key="3">
    <source>
        <dbReference type="Proteomes" id="UP000886833"/>
    </source>
</evidence>
<comment type="caution">
    <text evidence="2">The sequence shown here is derived from an EMBL/GenBank/DDBJ whole genome shotgun (WGS) entry which is preliminary data.</text>
</comment>
<reference evidence="2" key="2">
    <citation type="journal article" date="2021" name="PeerJ">
        <title>Extensive microbial diversity within the chicken gut microbiome revealed by metagenomics and culture.</title>
        <authorList>
            <person name="Gilroy R."/>
            <person name="Ravi A."/>
            <person name="Getino M."/>
            <person name="Pursley I."/>
            <person name="Horton D.L."/>
            <person name="Alikhan N.F."/>
            <person name="Baker D."/>
            <person name="Gharbi K."/>
            <person name="Hall N."/>
            <person name="Watson M."/>
            <person name="Adriaenssens E.M."/>
            <person name="Foster-Nyarko E."/>
            <person name="Jarju S."/>
            <person name="Secka A."/>
            <person name="Antonio M."/>
            <person name="Oren A."/>
            <person name="Chaudhuri R.R."/>
            <person name="La Ragione R."/>
            <person name="Hildebrand F."/>
            <person name="Pallen M.J."/>
        </authorList>
    </citation>
    <scope>NUCLEOTIDE SEQUENCE</scope>
    <source>
        <strain evidence="2">CHK195-26880</strain>
    </source>
</reference>
<keyword evidence="2" id="KW-0067">ATP-binding</keyword>
<gene>
    <name evidence="2" type="ORF">IAB59_02310</name>
</gene>
<dbReference type="Proteomes" id="UP000886833">
    <property type="component" value="Unassembled WGS sequence"/>
</dbReference>
<evidence type="ECO:0000313" key="2">
    <source>
        <dbReference type="EMBL" id="HIT37298.1"/>
    </source>
</evidence>
<dbReference type="EMBL" id="DVKQ01000028">
    <property type="protein sequence ID" value="HIT37298.1"/>
    <property type="molecule type" value="Genomic_DNA"/>
</dbReference>
<dbReference type="Pfam" id="PF04326">
    <property type="entry name" value="SLFN_AlbA_2"/>
    <property type="match status" value="1"/>
</dbReference>
<accession>A0A9D1GAM6</accession>
<organism evidence="2 3">
    <name type="scientific">Candidatus Onthousia faecipullorum</name>
    <dbReference type="NCBI Taxonomy" id="2840887"/>
    <lineage>
        <taxon>Bacteria</taxon>
        <taxon>Bacillati</taxon>
        <taxon>Bacillota</taxon>
        <taxon>Bacilli</taxon>
        <taxon>Candidatus Onthousia</taxon>
    </lineage>
</organism>
<sequence length="113" mass="12949">MEKNEVIDAIRLLRKYNTETNRIEVKSALLGFPKKCYDTISSFSNKYGGIIIFGLSEDENFKTEGVYDINDLQKQITSLCSDAMVPRVRTDILPLEFEGKNILAVKIEELRQN</sequence>
<dbReference type="GO" id="GO:0005524">
    <property type="term" value="F:ATP binding"/>
    <property type="evidence" value="ECO:0007669"/>
    <property type="project" value="UniProtKB-KW"/>
</dbReference>
<dbReference type="InterPro" id="IPR007421">
    <property type="entry name" value="Schlafen_AlbA_2_dom"/>
</dbReference>
<protein>
    <submittedName>
        <fullName evidence="2">ATP-binding protein</fullName>
    </submittedName>
</protein>
<dbReference type="InterPro" id="IPR038461">
    <property type="entry name" value="Schlafen_AlbA_2_dom_sf"/>
</dbReference>
<proteinExistence type="predicted"/>
<reference evidence="2" key="1">
    <citation type="submission" date="2020-10" db="EMBL/GenBank/DDBJ databases">
        <authorList>
            <person name="Gilroy R."/>
        </authorList>
    </citation>
    <scope>NUCLEOTIDE SEQUENCE</scope>
    <source>
        <strain evidence="2">CHK195-26880</strain>
    </source>
</reference>
<keyword evidence="2" id="KW-0547">Nucleotide-binding</keyword>
<name>A0A9D1GAM6_9FIRM</name>
<evidence type="ECO:0000259" key="1">
    <source>
        <dbReference type="Pfam" id="PF04326"/>
    </source>
</evidence>
<feature type="domain" description="Schlafen AlbA-2" evidence="1">
    <location>
        <begin position="19"/>
        <end position="109"/>
    </location>
</feature>
<dbReference type="Gene3D" id="3.30.950.30">
    <property type="entry name" value="Schlafen, AAA domain"/>
    <property type="match status" value="1"/>
</dbReference>
<dbReference type="AlphaFoldDB" id="A0A9D1GAM6"/>